<protein>
    <submittedName>
        <fullName evidence="2">Epimerase</fullName>
    </submittedName>
</protein>
<reference evidence="2 3" key="2">
    <citation type="submission" date="2018-03" db="EMBL/GenBank/DDBJ databases">
        <title>The ancient ancestry and fast evolution of plastids.</title>
        <authorList>
            <person name="Moore K.R."/>
            <person name="Magnabosco C."/>
            <person name="Momper L."/>
            <person name="Gold D.A."/>
            <person name="Bosak T."/>
            <person name="Fournier G.P."/>
        </authorList>
    </citation>
    <scope>NUCLEOTIDE SEQUENCE [LARGE SCALE GENOMIC DNA]</scope>
    <source>
        <strain evidence="2 3">ULC18</strain>
    </source>
</reference>
<sequence length="319" mass="36179">MTSKRIFVTGASGCIGHYVVEALIQETNHELFLLVRNPDKLKFDYHARPGITILQADMRQIEQFSDLLKTIDCAILIATAWGGPQEVYDVNVVKTLRLLSLLDPNVCQQAIYFATASILDRNNEPLKEAETIGTDYIRSKYACFQQLGKLKLAPRITTLFPTLLLGGGPDKPESHISSGIVQVANWAWLLRFLKTDGSFHFIHGKDVAQIVRHLIDHPPADGERRQLVLGNQMVTVNQAIEETCFYLNKRIYFRIPLTPGIANLLIAIFRIKMAAWDRFSMNYRHFTHRYVVSPETFGLPTYCATFTDVLKLSGVGRRR</sequence>
<name>A0A2T1EC38_9CYAN</name>
<dbReference type="SUPFAM" id="SSF51735">
    <property type="entry name" value="NAD(P)-binding Rossmann-fold domains"/>
    <property type="match status" value="1"/>
</dbReference>
<organism evidence="2 3">
    <name type="scientific">Stenomitos frigidus ULC18</name>
    <dbReference type="NCBI Taxonomy" id="2107698"/>
    <lineage>
        <taxon>Bacteria</taxon>
        <taxon>Bacillati</taxon>
        <taxon>Cyanobacteriota</taxon>
        <taxon>Cyanophyceae</taxon>
        <taxon>Leptolyngbyales</taxon>
        <taxon>Leptolyngbyaceae</taxon>
        <taxon>Stenomitos</taxon>
    </lineage>
</organism>
<dbReference type="PANTHER" id="PTHR43245:SF13">
    <property type="entry name" value="UDP-D-APIOSE_UDP-D-XYLOSE SYNTHASE 2"/>
    <property type="match status" value="1"/>
</dbReference>
<dbReference type="AlphaFoldDB" id="A0A2T1EC38"/>
<dbReference type="PANTHER" id="PTHR43245">
    <property type="entry name" value="BIFUNCTIONAL POLYMYXIN RESISTANCE PROTEIN ARNA"/>
    <property type="match status" value="1"/>
</dbReference>
<evidence type="ECO:0000313" key="3">
    <source>
        <dbReference type="Proteomes" id="UP000239576"/>
    </source>
</evidence>
<dbReference type="InterPro" id="IPR001509">
    <property type="entry name" value="Epimerase_deHydtase"/>
</dbReference>
<dbReference type="Gene3D" id="3.40.50.720">
    <property type="entry name" value="NAD(P)-binding Rossmann-like Domain"/>
    <property type="match status" value="1"/>
</dbReference>
<evidence type="ECO:0000259" key="1">
    <source>
        <dbReference type="Pfam" id="PF01370"/>
    </source>
</evidence>
<dbReference type="InterPro" id="IPR050177">
    <property type="entry name" value="Lipid_A_modif_metabolic_enz"/>
</dbReference>
<gene>
    <name evidence="2" type="ORF">C7B82_09170</name>
</gene>
<keyword evidence="3" id="KW-1185">Reference proteome</keyword>
<dbReference type="InterPro" id="IPR036291">
    <property type="entry name" value="NAD(P)-bd_dom_sf"/>
</dbReference>
<accession>A0A2T1EC38</accession>
<proteinExistence type="predicted"/>
<dbReference type="Pfam" id="PF01370">
    <property type="entry name" value="Epimerase"/>
    <property type="match status" value="1"/>
</dbReference>
<evidence type="ECO:0000313" key="2">
    <source>
        <dbReference type="EMBL" id="PSB30326.1"/>
    </source>
</evidence>
<dbReference type="EMBL" id="PVWK01000053">
    <property type="protein sequence ID" value="PSB30326.1"/>
    <property type="molecule type" value="Genomic_DNA"/>
</dbReference>
<reference evidence="3" key="1">
    <citation type="submission" date="2018-02" db="EMBL/GenBank/DDBJ databases">
        <authorList>
            <person name="Moore K."/>
            <person name="Momper L."/>
        </authorList>
    </citation>
    <scope>NUCLEOTIDE SEQUENCE [LARGE SCALE GENOMIC DNA]</scope>
    <source>
        <strain evidence="3">ULC18</strain>
    </source>
</reference>
<dbReference type="OrthoDB" id="504638at2"/>
<dbReference type="Proteomes" id="UP000239576">
    <property type="component" value="Unassembled WGS sequence"/>
</dbReference>
<comment type="caution">
    <text evidence="2">The sequence shown here is derived from an EMBL/GenBank/DDBJ whole genome shotgun (WGS) entry which is preliminary data.</text>
</comment>
<feature type="domain" description="NAD-dependent epimerase/dehydratase" evidence="1">
    <location>
        <begin position="6"/>
        <end position="230"/>
    </location>
</feature>
<dbReference type="RefSeq" id="WP_106256001.1">
    <property type="nucleotide sequence ID" value="NZ_CAWNSW010000077.1"/>
</dbReference>